<dbReference type="GO" id="GO:0032259">
    <property type="term" value="P:methylation"/>
    <property type="evidence" value="ECO:0007669"/>
    <property type="project" value="UniProtKB-KW"/>
</dbReference>
<dbReference type="PANTHER" id="PTHR32319">
    <property type="entry name" value="BACTERIAL HEMOLYSIN-LIKE PROTEIN"/>
    <property type="match status" value="1"/>
</dbReference>
<reference evidence="5" key="1">
    <citation type="submission" date="2023-06" db="EMBL/GenBank/DDBJ databases">
        <title>Sysu t00039.</title>
        <authorList>
            <person name="Gao L."/>
            <person name="Fang B.-Z."/>
            <person name="Li W.-J."/>
        </authorList>
    </citation>
    <scope>NUCLEOTIDE SEQUENCE</scope>
    <source>
        <strain evidence="5">SYSU T00039</strain>
    </source>
</reference>
<name>A0AAW7M4K0_9MICO</name>
<dbReference type="EMBL" id="JAUHPX010000009">
    <property type="protein sequence ID" value="MDN4488984.1"/>
    <property type="molecule type" value="Genomic_DNA"/>
</dbReference>
<dbReference type="PROSITE" id="PS50889">
    <property type="entry name" value="S4"/>
    <property type="match status" value="1"/>
</dbReference>
<comment type="similarity">
    <text evidence="2">Belongs to the TlyA family.</text>
</comment>
<dbReference type="GO" id="GO:0003723">
    <property type="term" value="F:RNA binding"/>
    <property type="evidence" value="ECO:0007669"/>
    <property type="project" value="UniProtKB-KW"/>
</dbReference>
<dbReference type="PANTHER" id="PTHR32319:SF0">
    <property type="entry name" value="BACTERIAL HEMOLYSIN-LIKE PROTEIN"/>
    <property type="match status" value="1"/>
</dbReference>
<dbReference type="RefSeq" id="WP_301121689.1">
    <property type="nucleotide sequence ID" value="NZ_JAUHPX010000009.1"/>
</dbReference>
<keyword evidence="5" id="KW-0808">Transferase</keyword>
<evidence type="ECO:0000256" key="2">
    <source>
        <dbReference type="ARBA" id="ARBA00029460"/>
    </source>
</evidence>
<gene>
    <name evidence="5" type="ORF">QQX10_12485</name>
</gene>
<sequence length="272" mass="28464">MRLDRALVARGLVQSRTRAQELIADGAVRVDGVVVSKASTVARDDAVIEVSGVDAYVSRAAYKLIGALEACPELVLEGRVALDVGASTGGFTQVLLERGAARVHAVDVGHGQLARSIADDPRVIAREGLNARELALVDLGERPDLVVADVSFISLTLLIAPILDVVADGADLLLMVKPQFEVGRERLGRGGVVSRADDRALAVARVAAAMRGAGLGIHRIAASTLPGPSGNVEFFVWGSRTWQARDGGRDRPPALDDAEVRAAIETETGGTA</sequence>
<feature type="domain" description="RNA-binding S4" evidence="4">
    <location>
        <begin position="1"/>
        <end position="65"/>
    </location>
</feature>
<dbReference type="InterPro" id="IPR029063">
    <property type="entry name" value="SAM-dependent_MTases_sf"/>
</dbReference>
<dbReference type="GO" id="GO:0008168">
    <property type="term" value="F:methyltransferase activity"/>
    <property type="evidence" value="ECO:0007669"/>
    <property type="project" value="UniProtKB-KW"/>
</dbReference>
<dbReference type="SMART" id="SM00363">
    <property type="entry name" value="S4"/>
    <property type="match status" value="1"/>
</dbReference>
<dbReference type="InterPro" id="IPR002877">
    <property type="entry name" value="RNA_MeTrfase_FtsJ_dom"/>
</dbReference>
<dbReference type="AlphaFoldDB" id="A0AAW7M4K0"/>
<dbReference type="InterPro" id="IPR004538">
    <property type="entry name" value="Hemolysin_A/TlyA"/>
</dbReference>
<dbReference type="SUPFAM" id="SSF55174">
    <property type="entry name" value="Alpha-L RNA-binding motif"/>
    <property type="match status" value="1"/>
</dbReference>
<dbReference type="InterPro" id="IPR002942">
    <property type="entry name" value="S4_RNA-bd"/>
</dbReference>
<comment type="caution">
    <text evidence="5">The sequence shown here is derived from an EMBL/GenBank/DDBJ whole genome shotgun (WGS) entry which is preliminary data.</text>
</comment>
<evidence type="ECO:0000256" key="1">
    <source>
        <dbReference type="ARBA" id="ARBA00022884"/>
    </source>
</evidence>
<dbReference type="InterPro" id="IPR047048">
    <property type="entry name" value="TlyA"/>
</dbReference>
<dbReference type="InterPro" id="IPR036986">
    <property type="entry name" value="S4_RNA-bd_sf"/>
</dbReference>
<dbReference type="NCBIfam" id="TIGR00478">
    <property type="entry name" value="tly"/>
    <property type="match status" value="1"/>
</dbReference>
<protein>
    <submittedName>
        <fullName evidence="5">TlyA family RNA methyltransferase</fullName>
    </submittedName>
</protein>
<dbReference type="PIRSF" id="PIRSF005578">
    <property type="entry name" value="TlyA"/>
    <property type="match status" value="1"/>
</dbReference>
<dbReference type="CDD" id="cd00165">
    <property type="entry name" value="S4"/>
    <property type="match status" value="1"/>
</dbReference>
<dbReference type="CDD" id="cd02440">
    <property type="entry name" value="AdoMet_MTases"/>
    <property type="match status" value="1"/>
</dbReference>
<proteinExistence type="inferred from homology"/>
<evidence type="ECO:0000256" key="3">
    <source>
        <dbReference type="PROSITE-ProRule" id="PRU00182"/>
    </source>
</evidence>
<organism evidence="5 6">
    <name type="scientific">Demequina lignilytica</name>
    <dbReference type="NCBI Taxonomy" id="3051663"/>
    <lineage>
        <taxon>Bacteria</taxon>
        <taxon>Bacillati</taxon>
        <taxon>Actinomycetota</taxon>
        <taxon>Actinomycetes</taxon>
        <taxon>Micrococcales</taxon>
        <taxon>Demequinaceae</taxon>
        <taxon>Demequina</taxon>
    </lineage>
</organism>
<evidence type="ECO:0000313" key="5">
    <source>
        <dbReference type="EMBL" id="MDN4488984.1"/>
    </source>
</evidence>
<dbReference type="Proteomes" id="UP001172737">
    <property type="component" value="Unassembled WGS sequence"/>
</dbReference>
<evidence type="ECO:0000313" key="6">
    <source>
        <dbReference type="Proteomes" id="UP001172737"/>
    </source>
</evidence>
<dbReference type="Pfam" id="PF01728">
    <property type="entry name" value="FtsJ"/>
    <property type="match status" value="1"/>
</dbReference>
<keyword evidence="6" id="KW-1185">Reference proteome</keyword>
<dbReference type="Gene3D" id="3.40.50.150">
    <property type="entry name" value="Vaccinia Virus protein VP39"/>
    <property type="match status" value="1"/>
</dbReference>
<keyword evidence="1 3" id="KW-0694">RNA-binding</keyword>
<dbReference type="Pfam" id="PF01479">
    <property type="entry name" value="S4"/>
    <property type="match status" value="1"/>
</dbReference>
<evidence type="ECO:0000259" key="4">
    <source>
        <dbReference type="SMART" id="SM00363"/>
    </source>
</evidence>
<dbReference type="SUPFAM" id="SSF53335">
    <property type="entry name" value="S-adenosyl-L-methionine-dependent methyltransferases"/>
    <property type="match status" value="1"/>
</dbReference>
<keyword evidence="5" id="KW-0489">Methyltransferase</keyword>
<dbReference type="Gene3D" id="3.10.290.10">
    <property type="entry name" value="RNA-binding S4 domain"/>
    <property type="match status" value="1"/>
</dbReference>
<accession>A0AAW7M4K0</accession>